<dbReference type="PANTHER" id="PTHR30237:SF4">
    <property type="entry name" value="LD-CARBOXYPEPTIDASE C-TERMINAL DOMAIN-CONTAINING PROTEIN"/>
    <property type="match status" value="1"/>
</dbReference>
<dbReference type="InterPro" id="IPR027478">
    <property type="entry name" value="LdcA_N"/>
</dbReference>
<dbReference type="Pfam" id="PF17676">
    <property type="entry name" value="Peptidase_S66C"/>
    <property type="match status" value="1"/>
</dbReference>
<sequence length="348" mass="38196">MSDDTIIPRALKKGDTIAFVSPSTRFNDILPAVFSRAAAYLESLGFHVKVIFHGPLKGSFIENIQQRRDELHEAFADTEVKAIICTSGGNHANELLRHLNYELIRANPKIFCGYSDITNLHGALLTQARLRTFYGPTSIELGCFPRPLEFSSSHLLTVVHDAPGEPVGAFPRSREWAKNLPSFVTGKDANSKEPQELSSSPPWKWLRPGKATGRILGGVLTSLLDLAGTKFWPDFNGAILLLESSFGNNVGDPVPLTKTRYQLADLANIGVFDQIHGLVFGRLVGQSDEMDKAFAEILLGQCYGTNFPIVMNVDVGHTDPVLTIPLNSLIRMDSEKDELVGLEPSVVE</sequence>
<keyword evidence="6" id="KW-0121">Carboxypeptidase</keyword>
<dbReference type="CDD" id="cd07062">
    <property type="entry name" value="Peptidase_S66_mccF_like"/>
    <property type="match status" value="1"/>
</dbReference>
<dbReference type="PANTHER" id="PTHR30237">
    <property type="entry name" value="MURAMOYLTETRAPEPTIDE CARBOXYPEPTIDASE"/>
    <property type="match status" value="1"/>
</dbReference>
<keyword evidence="2" id="KW-0378">Hydrolase</keyword>
<feature type="domain" description="LD-carboxypeptidase C-terminal" evidence="5">
    <location>
        <begin position="212"/>
        <end position="330"/>
    </location>
</feature>
<evidence type="ECO:0000256" key="2">
    <source>
        <dbReference type="ARBA" id="ARBA00022801"/>
    </source>
</evidence>
<dbReference type="Proteomes" id="UP000799757">
    <property type="component" value="Unassembled WGS sequence"/>
</dbReference>
<dbReference type="SUPFAM" id="SSF52317">
    <property type="entry name" value="Class I glutamine amidotransferase-like"/>
    <property type="match status" value="1"/>
</dbReference>
<feature type="region of interest" description="Disordered" evidence="3">
    <location>
        <begin position="184"/>
        <end position="203"/>
    </location>
</feature>
<feature type="domain" description="LD-carboxypeptidase N-terminal" evidence="4">
    <location>
        <begin position="17"/>
        <end position="135"/>
    </location>
</feature>
<keyword evidence="6" id="KW-0645">Protease</keyword>
<dbReference type="Gene3D" id="3.50.30.60">
    <property type="entry name" value="LD-carboxypeptidase A C-terminal domain-like"/>
    <property type="match status" value="1"/>
</dbReference>
<dbReference type="InterPro" id="IPR040449">
    <property type="entry name" value="Peptidase_S66_N"/>
</dbReference>
<evidence type="ECO:0000313" key="6">
    <source>
        <dbReference type="EMBL" id="KAF2789728.1"/>
    </source>
</evidence>
<dbReference type="SUPFAM" id="SSF141986">
    <property type="entry name" value="LD-carboxypeptidase A C-terminal domain-like"/>
    <property type="match status" value="1"/>
</dbReference>
<keyword evidence="7" id="KW-1185">Reference proteome</keyword>
<dbReference type="InterPro" id="IPR029062">
    <property type="entry name" value="Class_I_gatase-like"/>
</dbReference>
<proteinExistence type="inferred from homology"/>
<dbReference type="PIRSF" id="PIRSF028757">
    <property type="entry name" value="LD-carboxypeptidase"/>
    <property type="match status" value="1"/>
</dbReference>
<dbReference type="InterPro" id="IPR027461">
    <property type="entry name" value="Carboxypeptidase_A_C_sf"/>
</dbReference>
<comment type="similarity">
    <text evidence="1">Belongs to the peptidase S66 family.</text>
</comment>
<protein>
    <submittedName>
        <fullName evidence="6">Peptidase S66, LD-carboxypeptidase A</fullName>
    </submittedName>
</protein>
<dbReference type="Pfam" id="PF02016">
    <property type="entry name" value="Peptidase_S66"/>
    <property type="match status" value="1"/>
</dbReference>
<gene>
    <name evidence="6" type="ORF">K505DRAFT_312603</name>
</gene>
<dbReference type="AlphaFoldDB" id="A0A6A6X0K2"/>
<dbReference type="InterPro" id="IPR040921">
    <property type="entry name" value="Peptidase_S66C"/>
</dbReference>
<evidence type="ECO:0000256" key="3">
    <source>
        <dbReference type="SAM" id="MobiDB-lite"/>
    </source>
</evidence>
<dbReference type="InterPro" id="IPR003507">
    <property type="entry name" value="S66_fam"/>
</dbReference>
<name>A0A6A6X0K2_9PLEO</name>
<organism evidence="6 7">
    <name type="scientific">Melanomma pulvis-pyrius CBS 109.77</name>
    <dbReference type="NCBI Taxonomy" id="1314802"/>
    <lineage>
        <taxon>Eukaryota</taxon>
        <taxon>Fungi</taxon>
        <taxon>Dikarya</taxon>
        <taxon>Ascomycota</taxon>
        <taxon>Pezizomycotina</taxon>
        <taxon>Dothideomycetes</taxon>
        <taxon>Pleosporomycetidae</taxon>
        <taxon>Pleosporales</taxon>
        <taxon>Melanommataceae</taxon>
        <taxon>Melanomma</taxon>
    </lineage>
</organism>
<reference evidence="6" key="1">
    <citation type="journal article" date="2020" name="Stud. Mycol.">
        <title>101 Dothideomycetes genomes: a test case for predicting lifestyles and emergence of pathogens.</title>
        <authorList>
            <person name="Haridas S."/>
            <person name="Albert R."/>
            <person name="Binder M."/>
            <person name="Bloem J."/>
            <person name="Labutti K."/>
            <person name="Salamov A."/>
            <person name="Andreopoulos B."/>
            <person name="Baker S."/>
            <person name="Barry K."/>
            <person name="Bills G."/>
            <person name="Bluhm B."/>
            <person name="Cannon C."/>
            <person name="Castanera R."/>
            <person name="Culley D."/>
            <person name="Daum C."/>
            <person name="Ezra D."/>
            <person name="Gonzalez J."/>
            <person name="Henrissat B."/>
            <person name="Kuo A."/>
            <person name="Liang C."/>
            <person name="Lipzen A."/>
            <person name="Lutzoni F."/>
            <person name="Magnuson J."/>
            <person name="Mondo S."/>
            <person name="Nolan M."/>
            <person name="Ohm R."/>
            <person name="Pangilinan J."/>
            <person name="Park H.-J."/>
            <person name="Ramirez L."/>
            <person name="Alfaro M."/>
            <person name="Sun H."/>
            <person name="Tritt A."/>
            <person name="Yoshinaga Y."/>
            <person name="Zwiers L.-H."/>
            <person name="Turgeon B."/>
            <person name="Goodwin S."/>
            <person name="Spatafora J."/>
            <person name="Crous P."/>
            <person name="Grigoriev I."/>
        </authorList>
    </citation>
    <scope>NUCLEOTIDE SEQUENCE</scope>
    <source>
        <strain evidence="6">CBS 109.77</strain>
    </source>
</reference>
<evidence type="ECO:0000259" key="5">
    <source>
        <dbReference type="Pfam" id="PF17676"/>
    </source>
</evidence>
<evidence type="ECO:0000313" key="7">
    <source>
        <dbReference type="Proteomes" id="UP000799757"/>
    </source>
</evidence>
<dbReference type="EMBL" id="MU002117">
    <property type="protein sequence ID" value="KAF2789728.1"/>
    <property type="molecule type" value="Genomic_DNA"/>
</dbReference>
<dbReference type="Gene3D" id="3.40.50.10740">
    <property type="entry name" value="Class I glutamine amidotransferase-like"/>
    <property type="match status" value="1"/>
</dbReference>
<evidence type="ECO:0000259" key="4">
    <source>
        <dbReference type="Pfam" id="PF02016"/>
    </source>
</evidence>
<evidence type="ECO:0000256" key="1">
    <source>
        <dbReference type="ARBA" id="ARBA00010233"/>
    </source>
</evidence>
<dbReference type="OrthoDB" id="5186469at2759"/>
<accession>A0A6A6X0K2</accession>
<dbReference type="GO" id="GO:0004180">
    <property type="term" value="F:carboxypeptidase activity"/>
    <property type="evidence" value="ECO:0007669"/>
    <property type="project" value="UniProtKB-KW"/>
</dbReference>